<evidence type="ECO:0000313" key="3">
    <source>
        <dbReference type="Proteomes" id="UP000190341"/>
    </source>
</evidence>
<name>A0A1T5JFA7_9GAMM</name>
<reference evidence="2 3" key="1">
    <citation type="submission" date="2017-02" db="EMBL/GenBank/DDBJ databases">
        <authorList>
            <person name="Peterson S.W."/>
        </authorList>
    </citation>
    <scope>NUCLEOTIDE SEQUENCE [LARGE SCALE GENOMIC DNA]</scope>
    <source>
        <strain evidence="2 3">P15</strain>
    </source>
</reference>
<dbReference type="OrthoDB" id="9945569at2"/>
<keyword evidence="3" id="KW-1185">Reference proteome</keyword>
<dbReference type="RefSeq" id="WP_139381384.1">
    <property type="nucleotide sequence ID" value="NZ_BMCL01000003.1"/>
</dbReference>
<dbReference type="STRING" id="428993.SAMN06296058_0743"/>
<feature type="region of interest" description="Disordered" evidence="1">
    <location>
        <begin position="1"/>
        <end position="20"/>
    </location>
</feature>
<sequence>MTHPHVPTGEGWSDLAPTQPGNYHFTSAETDGDWEVLRVDTWLAFRWRDDRAWAGDPWGRRIGLHMDCPHVGMTAVTDYHNGLTEPRWRWLGNPIGNRNETQREPSWFSDALG</sequence>
<evidence type="ECO:0000256" key="1">
    <source>
        <dbReference type="SAM" id="MobiDB-lite"/>
    </source>
</evidence>
<dbReference type="AlphaFoldDB" id="A0A1T5JFA7"/>
<organism evidence="2 3">
    <name type="scientific">Pseudoxanthomonas indica</name>
    <dbReference type="NCBI Taxonomy" id="428993"/>
    <lineage>
        <taxon>Bacteria</taxon>
        <taxon>Pseudomonadati</taxon>
        <taxon>Pseudomonadota</taxon>
        <taxon>Gammaproteobacteria</taxon>
        <taxon>Lysobacterales</taxon>
        <taxon>Lysobacteraceae</taxon>
        <taxon>Pseudoxanthomonas</taxon>
    </lineage>
</organism>
<protein>
    <submittedName>
        <fullName evidence="2">Uncharacterized protein</fullName>
    </submittedName>
</protein>
<dbReference type="Proteomes" id="UP000190341">
    <property type="component" value="Unassembled WGS sequence"/>
</dbReference>
<accession>A0A1T5JFA7</accession>
<gene>
    <name evidence="2" type="ORF">SAMN06296058_0743</name>
</gene>
<evidence type="ECO:0000313" key="2">
    <source>
        <dbReference type="EMBL" id="SKC49853.1"/>
    </source>
</evidence>
<feature type="region of interest" description="Disordered" evidence="1">
    <location>
        <begin position="94"/>
        <end position="113"/>
    </location>
</feature>
<dbReference type="EMBL" id="FUZV01000001">
    <property type="protein sequence ID" value="SKC49853.1"/>
    <property type="molecule type" value="Genomic_DNA"/>
</dbReference>
<proteinExistence type="predicted"/>